<keyword evidence="1" id="KW-1133">Transmembrane helix</keyword>
<dbReference type="OrthoDB" id="9801557at2"/>
<feature type="transmembrane region" description="Helical" evidence="1">
    <location>
        <begin position="6"/>
        <end position="25"/>
    </location>
</feature>
<dbReference type="EMBL" id="ADLK01000057">
    <property type="protein sequence ID" value="KMW10907.1"/>
    <property type="molecule type" value="Genomic_DNA"/>
</dbReference>
<dbReference type="InterPro" id="IPR004445">
    <property type="entry name" value="GltS"/>
</dbReference>
<feature type="transmembrane region" description="Helical" evidence="1">
    <location>
        <begin position="32"/>
        <end position="55"/>
    </location>
</feature>
<reference evidence="2 3" key="1">
    <citation type="submission" date="2011-04" db="EMBL/GenBank/DDBJ databases">
        <title>The Genome Sequence of Clostridium citroniae WAL-19142.</title>
        <authorList>
            <consortium name="The Broad Institute Genome Sequencing Platform"/>
            <person name="Earl A."/>
            <person name="Ward D."/>
            <person name="Feldgarden M."/>
            <person name="Gevers D."/>
            <person name="Warren Y.A."/>
            <person name="Tyrrell K.L."/>
            <person name="Citron D.M."/>
            <person name="Goldstein E.J."/>
            <person name="Daigneault M."/>
            <person name="Allen-Vercoe E."/>
            <person name="Young S.K."/>
            <person name="Zeng Q."/>
            <person name="Gargeya S."/>
            <person name="Fitzgerald M."/>
            <person name="Haas B."/>
            <person name="Abouelleil A."/>
            <person name="Alvarado L."/>
            <person name="Arachchi H.M."/>
            <person name="Berlin A."/>
            <person name="Brown A."/>
            <person name="Chapman S.B."/>
            <person name="Chen Z."/>
            <person name="Dunbar C."/>
            <person name="Freedman E."/>
            <person name="Gearin G."/>
            <person name="Gellesch M."/>
            <person name="Goldberg J."/>
            <person name="Griggs A."/>
            <person name="Gujja S."/>
            <person name="Heilman E.R."/>
            <person name="Heiman D."/>
            <person name="Howarth C."/>
            <person name="Larson L."/>
            <person name="Lui A."/>
            <person name="MacDonald P.J."/>
            <person name="Mehta T."/>
            <person name="Montmayeur A."/>
            <person name="Murphy C."/>
            <person name="Neiman D."/>
            <person name="Pearson M."/>
            <person name="Priest M."/>
            <person name="Roberts A."/>
            <person name="Saif S."/>
            <person name="Shea T."/>
            <person name="Shenoy N."/>
            <person name="Sisk P."/>
            <person name="Stolte C."/>
            <person name="Sykes S."/>
            <person name="White J."/>
            <person name="Yandava C."/>
            <person name="Wortman J."/>
            <person name="Nusbaum C."/>
            <person name="Birren B."/>
        </authorList>
    </citation>
    <scope>NUCLEOTIDE SEQUENCE [LARGE SCALE GENOMIC DNA]</scope>
    <source>
        <strain evidence="2 3">WAL-19142</strain>
    </source>
</reference>
<feature type="transmembrane region" description="Helical" evidence="1">
    <location>
        <begin position="67"/>
        <end position="86"/>
    </location>
</feature>
<accession>A0A0J9BEA6</accession>
<feature type="transmembrane region" description="Helical" evidence="1">
    <location>
        <begin position="231"/>
        <end position="252"/>
    </location>
</feature>
<proteinExistence type="predicted"/>
<dbReference type="GO" id="GO:0015813">
    <property type="term" value="P:L-glutamate transmembrane transport"/>
    <property type="evidence" value="ECO:0007669"/>
    <property type="project" value="InterPro"/>
</dbReference>
<dbReference type="PANTHER" id="PTHR36178">
    <property type="entry name" value="SLR0625 PROTEIN"/>
    <property type="match status" value="1"/>
</dbReference>
<organism evidence="2 3">
    <name type="scientific">[Clostridium] citroniae WAL-19142</name>
    <dbReference type="NCBI Taxonomy" id="742734"/>
    <lineage>
        <taxon>Bacteria</taxon>
        <taxon>Bacillati</taxon>
        <taxon>Bacillota</taxon>
        <taxon>Clostridia</taxon>
        <taxon>Lachnospirales</taxon>
        <taxon>Lachnospiraceae</taxon>
        <taxon>Enterocloster</taxon>
    </lineage>
</organism>
<dbReference type="GeneID" id="93166749"/>
<feature type="transmembrane region" description="Helical" evidence="1">
    <location>
        <begin position="258"/>
        <end position="275"/>
    </location>
</feature>
<gene>
    <name evidence="2" type="ORF">HMPREF9470_05470</name>
</gene>
<evidence type="ECO:0000313" key="3">
    <source>
        <dbReference type="Proteomes" id="UP000037392"/>
    </source>
</evidence>
<evidence type="ECO:0000256" key="1">
    <source>
        <dbReference type="SAM" id="Phobius"/>
    </source>
</evidence>
<dbReference type="GO" id="GO:0015501">
    <property type="term" value="F:glutamate:sodium symporter activity"/>
    <property type="evidence" value="ECO:0007669"/>
    <property type="project" value="InterPro"/>
</dbReference>
<dbReference type="AlphaFoldDB" id="A0A0J9BEA6"/>
<evidence type="ECO:0008006" key="4">
    <source>
        <dbReference type="Google" id="ProtNLM"/>
    </source>
</evidence>
<keyword evidence="1" id="KW-0812">Transmembrane</keyword>
<sequence length="435" mass="46736">MFATAVNELMFLFLFLLAGVVLRSVVKPLRKLYLPSGLIGGALALILGPQVLGIIKIPENWSGMASPMINIVLTTTLFGISISISKMKSFAGAISSNLLSYFSQLAVGILAALGLQRIWTGLPREWGVMTVFTYWGGHGAATSSGTLFEELGVEGMLSIGLILATLGLIVAMVVGMVWVNIGVRRGWARALCNAKNKGNDRKSDYIPKEKQKPLGHATVASDSINGLAMQMCFVFLSMWIGSVLFGLIAKVIPAASNIPSLLYGIVGAIIIWSVLRKTHLDPYADKDTIDNIGGVALEICICSATATLDLNFFANNLAPIMIHMLMIIVLMSFVCMVLMRRWFGEDWFPLALMFFGAGCGSTPSGLALARCVDPDVKTESWEAFGVAQGCFVPVTSTLVAILPVIAVNNLWILVGIGAVISAAMIVFNELVVRKR</sequence>
<keyword evidence="1" id="KW-0472">Membrane</keyword>
<feature type="transmembrane region" description="Helical" evidence="1">
    <location>
        <begin position="156"/>
        <end position="179"/>
    </location>
</feature>
<feature type="transmembrane region" description="Helical" evidence="1">
    <location>
        <begin position="411"/>
        <end position="432"/>
    </location>
</feature>
<name>A0A0J9BEA6_9FIRM</name>
<feature type="transmembrane region" description="Helical" evidence="1">
    <location>
        <begin position="384"/>
        <end position="405"/>
    </location>
</feature>
<feature type="transmembrane region" description="Helical" evidence="1">
    <location>
        <begin position="320"/>
        <end position="339"/>
    </location>
</feature>
<dbReference type="RefSeq" id="WP_048931242.1">
    <property type="nucleotide sequence ID" value="NZ_KQ235888.1"/>
</dbReference>
<dbReference type="Proteomes" id="UP000037392">
    <property type="component" value="Unassembled WGS sequence"/>
</dbReference>
<dbReference type="Pfam" id="PF03616">
    <property type="entry name" value="Glt_symporter"/>
    <property type="match status" value="1"/>
</dbReference>
<feature type="transmembrane region" description="Helical" evidence="1">
    <location>
        <begin position="98"/>
        <end position="119"/>
    </location>
</feature>
<comment type="caution">
    <text evidence="2">The sequence shown here is derived from an EMBL/GenBank/DDBJ whole genome shotgun (WGS) entry which is preliminary data.</text>
</comment>
<evidence type="ECO:0000313" key="2">
    <source>
        <dbReference type="EMBL" id="KMW10907.1"/>
    </source>
</evidence>
<dbReference type="PANTHER" id="PTHR36178:SF1">
    <property type="entry name" value="SODIUM_GLUTAMATE SYMPORTER"/>
    <property type="match status" value="1"/>
</dbReference>
<feature type="transmembrane region" description="Helical" evidence="1">
    <location>
        <begin position="351"/>
        <end position="372"/>
    </location>
</feature>
<dbReference type="GO" id="GO:0016020">
    <property type="term" value="C:membrane"/>
    <property type="evidence" value="ECO:0007669"/>
    <property type="project" value="InterPro"/>
</dbReference>
<protein>
    <recommendedName>
        <fullName evidence="4">Sodium/glutamate symporter</fullName>
    </recommendedName>
</protein>
<dbReference type="PATRIC" id="fig|742734.4.peg.5848"/>